<feature type="compositionally biased region" description="Gly residues" evidence="1">
    <location>
        <begin position="165"/>
        <end position="180"/>
    </location>
</feature>
<gene>
    <name evidence="2" type="ORF">AMON00008_LOCUS49006</name>
    <name evidence="3" type="ORF">AMON00008_LOCUS49007</name>
</gene>
<dbReference type="EMBL" id="HBNR01069198">
    <property type="protein sequence ID" value="CAE4643055.1"/>
    <property type="molecule type" value="Transcribed_RNA"/>
</dbReference>
<evidence type="ECO:0000313" key="2">
    <source>
        <dbReference type="EMBL" id="CAE4643051.1"/>
    </source>
</evidence>
<feature type="region of interest" description="Disordered" evidence="1">
    <location>
        <begin position="158"/>
        <end position="186"/>
    </location>
</feature>
<organism evidence="2">
    <name type="scientific">Alexandrium monilatum</name>
    <dbReference type="NCBI Taxonomy" id="311494"/>
    <lineage>
        <taxon>Eukaryota</taxon>
        <taxon>Sar</taxon>
        <taxon>Alveolata</taxon>
        <taxon>Dinophyceae</taxon>
        <taxon>Gonyaulacales</taxon>
        <taxon>Pyrocystaceae</taxon>
        <taxon>Alexandrium</taxon>
    </lineage>
</organism>
<dbReference type="InterPro" id="IPR029044">
    <property type="entry name" value="Nucleotide-diphossugar_trans"/>
</dbReference>
<accession>A0A6T1KC24</accession>
<sequence length="220" mass="23957">MSRRAVVTAAAEGAPEEASREAATVKVLVSVITRNRFWLHALSTISLLDSIRQAVLLRSSGVDLPVAFELHVVDDASDHNIKRKRRLMQDLVDRGHVHNYTLLQRQAGTVGALRSVVDVVLGRPDIGYWLHSDDDVLMGPETLRRAVRDYHRDLAGGRWSRVGEDGGPTGGGPRPGGGGRCRSRPPAFGAGGVRGVRVCAAPWTLRCHPWSLPRRVVCVA</sequence>
<dbReference type="AlphaFoldDB" id="A0A6T1KC24"/>
<name>A0A6T1KC24_9DINO</name>
<reference evidence="2" key="1">
    <citation type="submission" date="2021-01" db="EMBL/GenBank/DDBJ databases">
        <authorList>
            <person name="Corre E."/>
            <person name="Pelletier E."/>
            <person name="Niang G."/>
            <person name="Scheremetjew M."/>
            <person name="Finn R."/>
            <person name="Kale V."/>
            <person name="Holt S."/>
            <person name="Cochrane G."/>
            <person name="Meng A."/>
            <person name="Brown T."/>
            <person name="Cohen L."/>
        </authorList>
    </citation>
    <scope>NUCLEOTIDE SEQUENCE</scope>
    <source>
        <strain evidence="2">CCMP3105</strain>
    </source>
</reference>
<dbReference type="CDD" id="cd00761">
    <property type="entry name" value="Glyco_tranf_GTA_type"/>
    <property type="match status" value="1"/>
</dbReference>
<protein>
    <submittedName>
        <fullName evidence="2">Uncharacterized protein</fullName>
    </submittedName>
</protein>
<dbReference type="SUPFAM" id="SSF53448">
    <property type="entry name" value="Nucleotide-diphospho-sugar transferases"/>
    <property type="match status" value="1"/>
</dbReference>
<evidence type="ECO:0000313" key="3">
    <source>
        <dbReference type="EMBL" id="CAE4643055.1"/>
    </source>
</evidence>
<evidence type="ECO:0000256" key="1">
    <source>
        <dbReference type="SAM" id="MobiDB-lite"/>
    </source>
</evidence>
<proteinExistence type="predicted"/>
<dbReference type="EMBL" id="HBNR01069195">
    <property type="protein sequence ID" value="CAE4643051.1"/>
    <property type="molecule type" value="Transcribed_RNA"/>
</dbReference>